<dbReference type="RefSeq" id="WP_052443564.1">
    <property type="nucleotide sequence ID" value="NZ_CM020866.1"/>
</dbReference>
<dbReference type="AlphaFoldDB" id="A0A2P6FGC2"/>
<organism evidence="1 2">
    <name type="scientific">Spiroplasma poulsonii</name>
    <dbReference type="NCBI Taxonomy" id="2138"/>
    <lineage>
        <taxon>Bacteria</taxon>
        <taxon>Bacillati</taxon>
        <taxon>Mycoplasmatota</taxon>
        <taxon>Mollicutes</taxon>
        <taxon>Entomoplasmatales</taxon>
        <taxon>Spiroplasmataceae</taxon>
        <taxon>Spiroplasma</taxon>
    </lineage>
</organism>
<accession>A0A2P6FGC2</accession>
<comment type="caution">
    <text evidence="1">The sequence shown here is derived from an EMBL/GenBank/DDBJ whole genome shotgun (WGS) entry which is preliminary data.</text>
</comment>
<dbReference type="Proteomes" id="UP000031565">
    <property type="component" value="Unassembled WGS sequence"/>
</dbReference>
<name>A0A2P6FGC2_9MOLU</name>
<proteinExistence type="predicted"/>
<sequence>MVLLNSSINPDTNGVTPVIPDDETYTWVNTGYAPDKLTPENFLEYYGEKLNILTRTSSSKLQLGQFRINLAKILVAGIPLSGVILNEGNPFYLSVGITRDGMIEKIKNFGRIISTFYQYYKITWDIKVWKEGALFLDVDYWNGLEKHVKNERLSHRKIWRTLLNKFKTDPQNQNLPDIDKFWVTTEIVDLVSVIGKDRSLSVYANRKYSLRFNFGVNATTNNRLLAIPFFIKILL</sequence>
<dbReference type="STRING" id="2138.SMSRO_v1c22210"/>
<protein>
    <submittedName>
        <fullName evidence="1">Uncharacterized protein</fullName>
    </submittedName>
</protein>
<evidence type="ECO:0000313" key="2">
    <source>
        <dbReference type="Proteomes" id="UP000031565"/>
    </source>
</evidence>
<keyword evidence="2" id="KW-1185">Reference proteome</keyword>
<evidence type="ECO:0000313" key="1">
    <source>
        <dbReference type="EMBL" id="PQM32508.1"/>
    </source>
</evidence>
<dbReference type="EMBL" id="JTLV02000001">
    <property type="protein sequence ID" value="PQM32508.1"/>
    <property type="molecule type" value="Genomic_DNA"/>
</dbReference>
<reference evidence="1 2" key="1">
    <citation type="journal article" date="2015" name="MBio">
        <title>Genome sequence of the Drosophila melanogaster male-killing Spiroplasma strain MSRO endosymbiont.</title>
        <authorList>
            <person name="Paredes J.C."/>
            <person name="Herren J.K."/>
            <person name="Schupfer F."/>
            <person name="Marin R."/>
            <person name="Claverol S."/>
            <person name="Kuo C.H."/>
            <person name="Lemaitre B."/>
            <person name="Beven L."/>
        </authorList>
    </citation>
    <scope>NUCLEOTIDE SEQUENCE [LARGE SCALE GENOMIC DNA]</scope>
    <source>
        <strain evidence="1 2">MSRO</strain>
    </source>
</reference>
<gene>
    <name evidence="1" type="ORF">SMSRO_SF024330</name>
</gene>